<dbReference type="InterPro" id="IPR036236">
    <property type="entry name" value="Znf_C2H2_sf"/>
</dbReference>
<reference evidence="7" key="1">
    <citation type="submission" date="2021-05" db="EMBL/GenBank/DDBJ databases">
        <authorList>
            <person name="Alioto T."/>
            <person name="Alioto T."/>
            <person name="Gomez Garrido J."/>
        </authorList>
    </citation>
    <scope>NUCLEOTIDE SEQUENCE</scope>
</reference>
<sequence>MSGKSGGLPKKRTLWKYYEKLNSDSAKCTICQNCISTKGRTTKGLSVHLKTIHKIDLDAEQPEQPQAQQAAQSAASMRPAQIECSASCSRLCDPIDPKKRKITDFFEKENTMEQMVSRMVAKDGIALSTFCTSKDLR</sequence>
<dbReference type="EMBL" id="HBUF01047638">
    <property type="protein sequence ID" value="CAG6620400.1"/>
    <property type="molecule type" value="Transcribed_RNA"/>
</dbReference>
<keyword evidence="1" id="KW-0479">Metal-binding</keyword>
<dbReference type="GO" id="GO:0003677">
    <property type="term" value="F:DNA binding"/>
    <property type="evidence" value="ECO:0007669"/>
    <property type="project" value="InterPro"/>
</dbReference>
<organism evidence="7">
    <name type="scientific">Cacopsylla melanoneura</name>
    <dbReference type="NCBI Taxonomy" id="428564"/>
    <lineage>
        <taxon>Eukaryota</taxon>
        <taxon>Metazoa</taxon>
        <taxon>Ecdysozoa</taxon>
        <taxon>Arthropoda</taxon>
        <taxon>Hexapoda</taxon>
        <taxon>Insecta</taxon>
        <taxon>Pterygota</taxon>
        <taxon>Neoptera</taxon>
        <taxon>Paraneoptera</taxon>
        <taxon>Hemiptera</taxon>
        <taxon>Sternorrhyncha</taxon>
        <taxon>Psylloidea</taxon>
        <taxon>Psyllidae</taxon>
        <taxon>Psyllinae</taxon>
        <taxon>Cacopsylla</taxon>
    </lineage>
</organism>
<accession>A0A8D8TPQ5</accession>
<evidence type="ECO:0000256" key="5">
    <source>
        <dbReference type="SAM" id="MobiDB-lite"/>
    </source>
</evidence>
<keyword evidence="3" id="KW-0862">Zinc</keyword>
<dbReference type="InterPro" id="IPR003656">
    <property type="entry name" value="Znf_BED"/>
</dbReference>
<dbReference type="Pfam" id="PF02892">
    <property type="entry name" value="zf-BED"/>
    <property type="match status" value="1"/>
</dbReference>
<dbReference type="EMBL" id="HBUF01372643">
    <property type="protein sequence ID" value="CAG6726895.1"/>
    <property type="molecule type" value="Transcribed_RNA"/>
</dbReference>
<feature type="domain" description="BED-type" evidence="6">
    <location>
        <begin position="9"/>
        <end position="60"/>
    </location>
</feature>
<name>A0A8D8TPQ5_9HEMI</name>
<feature type="compositionally biased region" description="Low complexity" evidence="5">
    <location>
        <begin position="62"/>
        <end position="76"/>
    </location>
</feature>
<dbReference type="PROSITE" id="PS50808">
    <property type="entry name" value="ZF_BED"/>
    <property type="match status" value="1"/>
</dbReference>
<feature type="region of interest" description="Disordered" evidence="5">
    <location>
        <begin position="57"/>
        <end position="76"/>
    </location>
</feature>
<keyword evidence="2 4" id="KW-0863">Zinc-finger</keyword>
<protein>
    <recommendedName>
        <fullName evidence="6">BED-type domain-containing protein</fullName>
    </recommendedName>
</protein>
<dbReference type="GO" id="GO:0008270">
    <property type="term" value="F:zinc ion binding"/>
    <property type="evidence" value="ECO:0007669"/>
    <property type="project" value="UniProtKB-KW"/>
</dbReference>
<proteinExistence type="predicted"/>
<evidence type="ECO:0000259" key="6">
    <source>
        <dbReference type="PROSITE" id="PS50808"/>
    </source>
</evidence>
<dbReference type="SUPFAM" id="SSF57667">
    <property type="entry name" value="beta-beta-alpha zinc fingers"/>
    <property type="match status" value="1"/>
</dbReference>
<evidence type="ECO:0000313" key="7">
    <source>
        <dbReference type="EMBL" id="CAG6692676.1"/>
    </source>
</evidence>
<evidence type="ECO:0000256" key="2">
    <source>
        <dbReference type="ARBA" id="ARBA00022771"/>
    </source>
</evidence>
<dbReference type="AlphaFoldDB" id="A0A8D8TPQ5"/>
<evidence type="ECO:0000256" key="4">
    <source>
        <dbReference type="PROSITE-ProRule" id="PRU00027"/>
    </source>
</evidence>
<evidence type="ECO:0000256" key="3">
    <source>
        <dbReference type="ARBA" id="ARBA00022833"/>
    </source>
</evidence>
<evidence type="ECO:0000256" key="1">
    <source>
        <dbReference type="ARBA" id="ARBA00022723"/>
    </source>
</evidence>
<dbReference type="EMBL" id="HBUF01308394">
    <property type="protein sequence ID" value="CAG6692676.1"/>
    <property type="molecule type" value="Transcribed_RNA"/>
</dbReference>